<dbReference type="InterPro" id="IPR007219">
    <property type="entry name" value="XnlR_reg_dom"/>
</dbReference>
<keyword evidence="2" id="KW-0479">Metal-binding</keyword>
<evidence type="ECO:0000313" key="7">
    <source>
        <dbReference type="Proteomes" id="UP000887229"/>
    </source>
</evidence>
<feature type="region of interest" description="Disordered" evidence="4">
    <location>
        <begin position="1"/>
        <end position="22"/>
    </location>
</feature>
<dbReference type="AlphaFoldDB" id="A0A9P7ZNW2"/>
<name>A0A9P7ZNW2_9HYPO</name>
<accession>A0A9P7ZNW2</accession>
<protein>
    <recommendedName>
        <fullName evidence="5">Zn(2)-C6 fungal-type domain-containing protein</fullName>
    </recommendedName>
</protein>
<dbReference type="PROSITE" id="PS50048">
    <property type="entry name" value="ZN2_CY6_FUNGAL_2"/>
    <property type="match status" value="1"/>
</dbReference>
<dbReference type="CDD" id="cd12148">
    <property type="entry name" value="fungal_TF_MHR"/>
    <property type="match status" value="1"/>
</dbReference>
<dbReference type="InterPro" id="IPR050613">
    <property type="entry name" value="Sec_Metabolite_Reg"/>
</dbReference>
<reference evidence="6" key="1">
    <citation type="journal article" date="2021" name="IMA Fungus">
        <title>Genomic characterization of three marine fungi, including Emericellopsis atlantica sp. nov. with signatures of a generalist lifestyle and marine biomass degradation.</title>
        <authorList>
            <person name="Hagestad O.C."/>
            <person name="Hou L."/>
            <person name="Andersen J.H."/>
            <person name="Hansen E.H."/>
            <person name="Altermark B."/>
            <person name="Li C."/>
            <person name="Kuhnert E."/>
            <person name="Cox R.J."/>
            <person name="Crous P.W."/>
            <person name="Spatafora J.W."/>
            <person name="Lail K."/>
            <person name="Amirebrahimi M."/>
            <person name="Lipzen A."/>
            <person name="Pangilinan J."/>
            <person name="Andreopoulos W."/>
            <person name="Hayes R.D."/>
            <person name="Ng V."/>
            <person name="Grigoriev I.V."/>
            <person name="Jackson S.A."/>
            <person name="Sutton T.D.S."/>
            <person name="Dobson A.D.W."/>
            <person name="Rama T."/>
        </authorList>
    </citation>
    <scope>NUCLEOTIDE SEQUENCE</scope>
    <source>
        <strain evidence="6">TS7</strain>
    </source>
</reference>
<dbReference type="Pfam" id="PF04082">
    <property type="entry name" value="Fungal_trans"/>
    <property type="match status" value="1"/>
</dbReference>
<dbReference type="PANTHER" id="PTHR31001:SF49">
    <property type="entry name" value="ZN(II)2CYS6 TRANSCRIPTION FACTOR (EUROFUNG)"/>
    <property type="match status" value="1"/>
</dbReference>
<evidence type="ECO:0000256" key="4">
    <source>
        <dbReference type="SAM" id="MobiDB-lite"/>
    </source>
</evidence>
<dbReference type="SMART" id="SM00906">
    <property type="entry name" value="Fungal_trans"/>
    <property type="match status" value="1"/>
</dbReference>
<dbReference type="Proteomes" id="UP000887229">
    <property type="component" value="Unassembled WGS sequence"/>
</dbReference>
<dbReference type="GeneID" id="70295835"/>
<dbReference type="Gene3D" id="4.10.240.10">
    <property type="entry name" value="Zn(2)-C6 fungal-type DNA-binding domain"/>
    <property type="match status" value="1"/>
</dbReference>
<comment type="caution">
    <text evidence="6">The sequence shown here is derived from an EMBL/GenBank/DDBJ whole genome shotgun (WGS) entry which is preliminary data.</text>
</comment>
<dbReference type="PANTHER" id="PTHR31001">
    <property type="entry name" value="UNCHARACTERIZED TRANSCRIPTIONAL REGULATORY PROTEIN"/>
    <property type="match status" value="1"/>
</dbReference>
<dbReference type="Pfam" id="PF00172">
    <property type="entry name" value="Zn_clus"/>
    <property type="match status" value="1"/>
</dbReference>
<keyword evidence="7" id="KW-1185">Reference proteome</keyword>
<comment type="subcellular location">
    <subcellularLocation>
        <location evidence="1">Nucleus</location>
    </subcellularLocation>
</comment>
<dbReference type="GO" id="GO:0003677">
    <property type="term" value="F:DNA binding"/>
    <property type="evidence" value="ECO:0007669"/>
    <property type="project" value="InterPro"/>
</dbReference>
<dbReference type="SUPFAM" id="SSF57701">
    <property type="entry name" value="Zn2/Cys6 DNA-binding domain"/>
    <property type="match status" value="1"/>
</dbReference>
<gene>
    <name evidence="6" type="ORF">F5Z01DRAFT_673333</name>
</gene>
<dbReference type="InterPro" id="IPR036864">
    <property type="entry name" value="Zn2-C6_fun-type_DNA-bd_sf"/>
</dbReference>
<dbReference type="CDD" id="cd00067">
    <property type="entry name" value="GAL4"/>
    <property type="match status" value="1"/>
</dbReference>
<evidence type="ECO:0000259" key="5">
    <source>
        <dbReference type="PROSITE" id="PS50048"/>
    </source>
</evidence>
<dbReference type="GO" id="GO:0005634">
    <property type="term" value="C:nucleus"/>
    <property type="evidence" value="ECO:0007669"/>
    <property type="project" value="UniProtKB-SubCell"/>
</dbReference>
<proteinExistence type="predicted"/>
<dbReference type="PROSITE" id="PS00463">
    <property type="entry name" value="ZN2_CY6_FUNGAL_1"/>
    <property type="match status" value="1"/>
</dbReference>
<evidence type="ECO:0000256" key="1">
    <source>
        <dbReference type="ARBA" id="ARBA00004123"/>
    </source>
</evidence>
<sequence length="775" mass="87044">MNSTLSDGAPFSGLNQEGPRQKRSRVLLSCGPCRYSKLKCDRGTPCSQCQKKGRDDLCQYAPKLEKKKKKPAKTMAARLKRLEGMVRGMMDEEGNIIPQPGASDQRPLDDGLRQPIGGQVVRGKHQATTWVGPTHCLAMLEDIEDLKAYFDDGDDYEEIDTQSDEVESAGLFLLSPNAPRNREDLIAELPEKRIADRLITRYYACMSPSQHIIHRPSFSRTYARFWQDNDSVNLHWISQLFMMLALGVHFNRFQAPQEVEGDSPMPANDRIKHYKSMAGLALSLGKYTQPNPWTIPAFMLYTESFFILNRAGQMQCSILSSVCVRLMLKVGLHRDPSKLANITPFEGEMRRRMWNMGTQVETLVSFHMGLPSVVQSVETDTQVPRNLKDEDFDENCTELPPGRPSTDWTATTYPICKTKIMRVFGNIVQQSHALTPPPYSEVLRLDQMLQETWKGLPAFMMNRPLDECVGDPPILIVQRFGLAGLYNKSRCVLHRKYLVETAPLQEHDYSRQQCLQGALTLLKNQEKIWEASKPGNVLAHHGWFLSSLAVHDYLLAAVIVYMILKDESYGDPNNERHWSNQLAETPTRDELKRMLIRSHTAWTDVAETAADLRKTADTLAIMLSKLGVQLNDRQPQPSPLITPTAASGSIESSGMGGVSSSSNGLSATGYMSSFGFDGKFTTTQAEDSFAMEQPTEAMQNMSFPEMGFSMLPSTSAFDFDSSWVEPENMDWRFLDISLAHGHTAGAKVDGVGAQWTENSLMDDSNIDWGKAEHWS</sequence>
<dbReference type="InterPro" id="IPR001138">
    <property type="entry name" value="Zn2Cys6_DnaBD"/>
</dbReference>
<dbReference type="EMBL" id="MU251251">
    <property type="protein sequence ID" value="KAG9255386.1"/>
    <property type="molecule type" value="Genomic_DNA"/>
</dbReference>
<organism evidence="6 7">
    <name type="scientific">Emericellopsis atlantica</name>
    <dbReference type="NCBI Taxonomy" id="2614577"/>
    <lineage>
        <taxon>Eukaryota</taxon>
        <taxon>Fungi</taxon>
        <taxon>Dikarya</taxon>
        <taxon>Ascomycota</taxon>
        <taxon>Pezizomycotina</taxon>
        <taxon>Sordariomycetes</taxon>
        <taxon>Hypocreomycetidae</taxon>
        <taxon>Hypocreales</taxon>
        <taxon>Bionectriaceae</taxon>
        <taxon>Emericellopsis</taxon>
    </lineage>
</organism>
<evidence type="ECO:0000256" key="2">
    <source>
        <dbReference type="ARBA" id="ARBA00022723"/>
    </source>
</evidence>
<dbReference type="SMART" id="SM00066">
    <property type="entry name" value="GAL4"/>
    <property type="match status" value="1"/>
</dbReference>
<dbReference type="OrthoDB" id="76105at2759"/>
<evidence type="ECO:0000313" key="6">
    <source>
        <dbReference type="EMBL" id="KAG9255386.1"/>
    </source>
</evidence>
<dbReference type="GO" id="GO:0000981">
    <property type="term" value="F:DNA-binding transcription factor activity, RNA polymerase II-specific"/>
    <property type="evidence" value="ECO:0007669"/>
    <property type="project" value="InterPro"/>
</dbReference>
<evidence type="ECO:0000256" key="3">
    <source>
        <dbReference type="ARBA" id="ARBA00023242"/>
    </source>
</evidence>
<feature type="domain" description="Zn(2)-C6 fungal-type" evidence="5">
    <location>
        <begin position="29"/>
        <end position="60"/>
    </location>
</feature>
<dbReference type="GO" id="GO:0006351">
    <property type="term" value="P:DNA-templated transcription"/>
    <property type="evidence" value="ECO:0007669"/>
    <property type="project" value="InterPro"/>
</dbReference>
<dbReference type="RefSeq" id="XP_046119310.1">
    <property type="nucleotide sequence ID" value="XM_046264932.1"/>
</dbReference>
<dbReference type="GO" id="GO:0008270">
    <property type="term" value="F:zinc ion binding"/>
    <property type="evidence" value="ECO:0007669"/>
    <property type="project" value="InterPro"/>
</dbReference>
<keyword evidence="3" id="KW-0539">Nucleus</keyword>